<accession>A0AA38GQW7</accession>
<protein>
    <submittedName>
        <fullName evidence="1">Uncharacterized protein</fullName>
    </submittedName>
</protein>
<dbReference type="AlphaFoldDB" id="A0AA38GQW7"/>
<organism evidence="1 2">
    <name type="scientific">Taxus chinensis</name>
    <name type="common">Chinese yew</name>
    <name type="synonym">Taxus wallichiana var. chinensis</name>
    <dbReference type="NCBI Taxonomy" id="29808"/>
    <lineage>
        <taxon>Eukaryota</taxon>
        <taxon>Viridiplantae</taxon>
        <taxon>Streptophyta</taxon>
        <taxon>Embryophyta</taxon>
        <taxon>Tracheophyta</taxon>
        <taxon>Spermatophyta</taxon>
        <taxon>Pinopsida</taxon>
        <taxon>Pinidae</taxon>
        <taxon>Conifers II</taxon>
        <taxon>Cupressales</taxon>
        <taxon>Taxaceae</taxon>
        <taxon>Taxus</taxon>
    </lineage>
</organism>
<dbReference type="EMBL" id="JAHRHJ020000002">
    <property type="protein sequence ID" value="KAH9326683.1"/>
    <property type="molecule type" value="Genomic_DNA"/>
</dbReference>
<comment type="caution">
    <text evidence="1">The sequence shown here is derived from an EMBL/GenBank/DDBJ whole genome shotgun (WGS) entry which is preliminary data.</text>
</comment>
<reference evidence="1 2" key="1">
    <citation type="journal article" date="2021" name="Nat. Plants">
        <title>The Taxus genome provides insights into paclitaxel biosynthesis.</title>
        <authorList>
            <person name="Xiong X."/>
            <person name="Gou J."/>
            <person name="Liao Q."/>
            <person name="Li Y."/>
            <person name="Zhou Q."/>
            <person name="Bi G."/>
            <person name="Li C."/>
            <person name="Du R."/>
            <person name="Wang X."/>
            <person name="Sun T."/>
            <person name="Guo L."/>
            <person name="Liang H."/>
            <person name="Lu P."/>
            <person name="Wu Y."/>
            <person name="Zhang Z."/>
            <person name="Ro D.K."/>
            <person name="Shang Y."/>
            <person name="Huang S."/>
            <person name="Yan J."/>
        </authorList>
    </citation>
    <scope>NUCLEOTIDE SEQUENCE [LARGE SCALE GENOMIC DNA]</scope>
    <source>
        <strain evidence="1">Ta-2019</strain>
    </source>
</reference>
<evidence type="ECO:0000313" key="1">
    <source>
        <dbReference type="EMBL" id="KAH9326683.1"/>
    </source>
</evidence>
<dbReference type="Proteomes" id="UP000824469">
    <property type="component" value="Unassembled WGS sequence"/>
</dbReference>
<feature type="non-terminal residue" evidence="1">
    <location>
        <position position="1"/>
    </location>
</feature>
<gene>
    <name evidence="1" type="ORF">KI387_006861</name>
</gene>
<name>A0AA38GQW7_TAXCH</name>
<proteinExistence type="predicted"/>
<evidence type="ECO:0000313" key="2">
    <source>
        <dbReference type="Proteomes" id="UP000824469"/>
    </source>
</evidence>
<keyword evidence="2" id="KW-1185">Reference proteome</keyword>
<sequence length="56" mass="6814">WVGNSARWSIRMGILLHQRDCRRRLLCQHRAISLRFWTTILRPRPDPAFVVRLFIQ</sequence>
<feature type="non-terminal residue" evidence="1">
    <location>
        <position position="56"/>
    </location>
</feature>